<keyword evidence="10" id="KW-0732">Signal</keyword>
<dbReference type="Pfam" id="PF00034">
    <property type="entry name" value="Cytochrom_C"/>
    <property type="match status" value="1"/>
</dbReference>
<protein>
    <submittedName>
        <fullName evidence="12">Cytochrome c553</fullName>
    </submittedName>
</protein>
<feature type="binding site" description="covalent" evidence="8">
    <location>
        <position position="60"/>
    </location>
    <ligand>
        <name>heme c</name>
        <dbReference type="ChEBI" id="CHEBI:61717"/>
        <label>1</label>
    </ligand>
</feature>
<keyword evidence="7 9" id="KW-0408">Iron</keyword>
<dbReference type="EMBL" id="VLKL01000004">
    <property type="protein sequence ID" value="TWI07592.1"/>
    <property type="molecule type" value="Genomic_DNA"/>
</dbReference>
<keyword evidence="6" id="KW-0249">Electron transport</keyword>
<comment type="subcellular location">
    <subcellularLocation>
        <location evidence="1">Periplasm</location>
    </subcellularLocation>
</comment>
<evidence type="ECO:0000313" key="12">
    <source>
        <dbReference type="EMBL" id="TWI07592.1"/>
    </source>
</evidence>
<dbReference type="PANTHER" id="PTHR33751:SF9">
    <property type="entry name" value="CYTOCHROME C4"/>
    <property type="match status" value="1"/>
</dbReference>
<feature type="chain" id="PRO_5021800613" evidence="10">
    <location>
        <begin position="48"/>
        <end position="219"/>
    </location>
</feature>
<keyword evidence="3 8" id="KW-0349">Heme</keyword>
<evidence type="ECO:0000256" key="1">
    <source>
        <dbReference type="ARBA" id="ARBA00004418"/>
    </source>
</evidence>
<feature type="binding site" description="axial binding residue" evidence="9">
    <location>
        <position position="64"/>
    </location>
    <ligand>
        <name>heme c</name>
        <dbReference type="ChEBI" id="CHEBI:61717"/>
        <label>1</label>
    </ligand>
    <ligandPart>
        <name>Fe</name>
        <dbReference type="ChEBI" id="CHEBI:18248"/>
    </ligandPart>
</feature>
<sequence length="219" mass="23527">MDCGLAQGARSGMTQSTERVFLMRRQFSSYAIGALSLAAIASIPAQAADNAAIKEKASVCSGCHGENGISQTENIPSLAGQPDQFLQWQLVFFRAGSRKNDQMQPIVEGISNEDIRNFGAYFAQLTPPKGPEDDDPDLSKKGAQVAVGRRCASCHLDTYAGTKAVARLAGQREEYLVKALRDYKAGQRVGGGVAAMADVAYHMSEEEITAVSHYLAHLK</sequence>
<feature type="binding site" description="covalent" evidence="8">
    <location>
        <position position="151"/>
    </location>
    <ligand>
        <name>heme c</name>
        <dbReference type="ChEBI" id="CHEBI:61717"/>
        <label>2</label>
    </ligand>
</feature>
<keyword evidence="2" id="KW-0813">Transport</keyword>
<dbReference type="InterPro" id="IPR036909">
    <property type="entry name" value="Cyt_c-like_dom_sf"/>
</dbReference>
<dbReference type="AlphaFoldDB" id="A0A562LIZ4"/>
<dbReference type="SUPFAM" id="SSF46626">
    <property type="entry name" value="Cytochrome c"/>
    <property type="match status" value="2"/>
</dbReference>
<dbReference type="Proteomes" id="UP000317176">
    <property type="component" value="Unassembled WGS sequence"/>
</dbReference>
<dbReference type="InterPro" id="IPR050597">
    <property type="entry name" value="Cytochrome_c_Oxidase_Subunit"/>
</dbReference>
<evidence type="ECO:0000256" key="8">
    <source>
        <dbReference type="PIRSR" id="PIRSR000005-1"/>
    </source>
</evidence>
<evidence type="ECO:0000259" key="11">
    <source>
        <dbReference type="PROSITE" id="PS51007"/>
    </source>
</evidence>
<gene>
    <name evidence="12" type="ORF">IQ17_01946</name>
</gene>
<comment type="caution">
    <text evidence="12">The sequence shown here is derived from an EMBL/GenBank/DDBJ whole genome shotgun (WGS) entry which is preliminary data.</text>
</comment>
<feature type="binding site" description="covalent" evidence="8">
    <location>
        <position position="154"/>
    </location>
    <ligand>
        <name>heme c</name>
        <dbReference type="ChEBI" id="CHEBI:61717"/>
        <label>2</label>
    </ligand>
</feature>
<evidence type="ECO:0000256" key="9">
    <source>
        <dbReference type="PIRSR" id="PIRSR000005-2"/>
    </source>
</evidence>
<dbReference type="Gene3D" id="1.10.760.10">
    <property type="entry name" value="Cytochrome c-like domain"/>
    <property type="match status" value="2"/>
</dbReference>
<dbReference type="GO" id="GO:0020037">
    <property type="term" value="F:heme binding"/>
    <property type="evidence" value="ECO:0007669"/>
    <property type="project" value="InterPro"/>
</dbReference>
<organism evidence="12 13">
    <name type="scientific">Bradyrhizobium daqingense</name>
    <dbReference type="NCBI Taxonomy" id="993502"/>
    <lineage>
        <taxon>Bacteria</taxon>
        <taxon>Pseudomonadati</taxon>
        <taxon>Pseudomonadota</taxon>
        <taxon>Alphaproteobacteria</taxon>
        <taxon>Hyphomicrobiales</taxon>
        <taxon>Nitrobacteraceae</taxon>
        <taxon>Bradyrhizobium</taxon>
    </lineage>
</organism>
<dbReference type="GO" id="GO:0005506">
    <property type="term" value="F:iron ion binding"/>
    <property type="evidence" value="ECO:0007669"/>
    <property type="project" value="InterPro"/>
</dbReference>
<evidence type="ECO:0000256" key="3">
    <source>
        <dbReference type="ARBA" id="ARBA00022617"/>
    </source>
</evidence>
<feature type="binding site" description="axial binding residue" evidence="9">
    <location>
        <position position="196"/>
    </location>
    <ligand>
        <name>heme c</name>
        <dbReference type="ChEBI" id="CHEBI:61717"/>
        <label>2</label>
    </ligand>
    <ligandPart>
        <name>Fe</name>
        <dbReference type="ChEBI" id="CHEBI:18248"/>
    </ligandPart>
</feature>
<evidence type="ECO:0000256" key="7">
    <source>
        <dbReference type="ARBA" id="ARBA00023004"/>
    </source>
</evidence>
<dbReference type="PIRSF" id="PIRSF000005">
    <property type="entry name" value="Cytochrome_c4"/>
    <property type="match status" value="1"/>
</dbReference>
<evidence type="ECO:0000256" key="10">
    <source>
        <dbReference type="SAM" id="SignalP"/>
    </source>
</evidence>
<accession>A0A562LIZ4</accession>
<dbReference type="InterPro" id="IPR024167">
    <property type="entry name" value="Cytochrome_c4-like"/>
</dbReference>
<dbReference type="PROSITE" id="PS51007">
    <property type="entry name" value="CYTC"/>
    <property type="match status" value="2"/>
</dbReference>
<evidence type="ECO:0000256" key="6">
    <source>
        <dbReference type="ARBA" id="ARBA00022982"/>
    </source>
</evidence>
<feature type="domain" description="Cytochrome c" evidence="11">
    <location>
        <begin position="137"/>
        <end position="219"/>
    </location>
</feature>
<keyword evidence="13" id="KW-1185">Reference proteome</keyword>
<reference evidence="12 13" key="1">
    <citation type="journal article" date="2015" name="Stand. Genomic Sci.">
        <title>Genomic Encyclopedia of Bacterial and Archaeal Type Strains, Phase III: the genomes of soil and plant-associated and newly described type strains.</title>
        <authorList>
            <person name="Whitman W.B."/>
            <person name="Woyke T."/>
            <person name="Klenk H.P."/>
            <person name="Zhou Y."/>
            <person name="Lilburn T.G."/>
            <person name="Beck B.J."/>
            <person name="De Vos P."/>
            <person name="Vandamme P."/>
            <person name="Eisen J.A."/>
            <person name="Garrity G."/>
            <person name="Hugenholtz P."/>
            <person name="Kyrpides N.C."/>
        </authorList>
    </citation>
    <scope>NUCLEOTIDE SEQUENCE [LARGE SCALE GENOMIC DNA]</scope>
    <source>
        <strain evidence="12 13">CGMCC 1.10947</strain>
    </source>
</reference>
<dbReference type="PANTHER" id="PTHR33751">
    <property type="entry name" value="CBB3-TYPE CYTOCHROME C OXIDASE SUBUNIT FIXP"/>
    <property type="match status" value="1"/>
</dbReference>
<feature type="signal peptide" evidence="10">
    <location>
        <begin position="1"/>
        <end position="47"/>
    </location>
</feature>
<comment type="PTM">
    <text evidence="8">Binds 2 heme c groups covalently per subunit.</text>
</comment>
<evidence type="ECO:0000256" key="2">
    <source>
        <dbReference type="ARBA" id="ARBA00022448"/>
    </source>
</evidence>
<evidence type="ECO:0000256" key="5">
    <source>
        <dbReference type="ARBA" id="ARBA00022764"/>
    </source>
</evidence>
<keyword evidence="4 9" id="KW-0479">Metal-binding</keyword>
<dbReference type="InterPro" id="IPR009056">
    <property type="entry name" value="Cyt_c-like_dom"/>
</dbReference>
<proteinExistence type="predicted"/>
<dbReference type="GO" id="GO:0042597">
    <property type="term" value="C:periplasmic space"/>
    <property type="evidence" value="ECO:0007669"/>
    <property type="project" value="UniProtKB-SubCell"/>
</dbReference>
<keyword evidence="5" id="KW-0574">Periplasm</keyword>
<feature type="binding site" description="axial binding residue" evidence="9">
    <location>
        <position position="155"/>
    </location>
    <ligand>
        <name>heme c</name>
        <dbReference type="ChEBI" id="CHEBI:61717"/>
        <label>2</label>
    </ligand>
    <ligandPart>
        <name>Fe</name>
        <dbReference type="ChEBI" id="CHEBI:18248"/>
    </ligandPart>
</feature>
<evidence type="ECO:0000313" key="13">
    <source>
        <dbReference type="Proteomes" id="UP000317176"/>
    </source>
</evidence>
<evidence type="ECO:0000256" key="4">
    <source>
        <dbReference type="ARBA" id="ARBA00022723"/>
    </source>
</evidence>
<feature type="binding site" description="axial binding residue" evidence="9">
    <location>
        <position position="103"/>
    </location>
    <ligand>
        <name>heme c</name>
        <dbReference type="ChEBI" id="CHEBI:61717"/>
        <label>1</label>
    </ligand>
    <ligandPart>
        <name>Fe</name>
        <dbReference type="ChEBI" id="CHEBI:18248"/>
    </ligandPart>
</feature>
<feature type="domain" description="Cytochrome c" evidence="11">
    <location>
        <begin position="45"/>
        <end position="126"/>
    </location>
</feature>
<feature type="binding site" description="covalent" evidence="8">
    <location>
        <position position="63"/>
    </location>
    <ligand>
        <name>heme c</name>
        <dbReference type="ChEBI" id="CHEBI:61717"/>
        <label>1</label>
    </ligand>
</feature>
<dbReference type="GO" id="GO:0009055">
    <property type="term" value="F:electron transfer activity"/>
    <property type="evidence" value="ECO:0007669"/>
    <property type="project" value="InterPro"/>
</dbReference>
<name>A0A562LIZ4_9BRAD</name>